<feature type="transmembrane region" description="Helical" evidence="6">
    <location>
        <begin position="216"/>
        <end position="239"/>
    </location>
</feature>
<keyword evidence="9" id="KW-1185">Reference proteome</keyword>
<comment type="subcellular location">
    <subcellularLocation>
        <location evidence="1">Membrane</location>
        <topology evidence="1">Single-pass membrane protein</topology>
    </subcellularLocation>
</comment>
<dbReference type="GO" id="GO:0016020">
    <property type="term" value="C:membrane"/>
    <property type="evidence" value="ECO:0007669"/>
    <property type="project" value="UniProtKB-SubCell"/>
</dbReference>
<dbReference type="GO" id="GO:0071944">
    <property type="term" value="C:cell periphery"/>
    <property type="evidence" value="ECO:0007669"/>
    <property type="project" value="UniProtKB-ARBA"/>
</dbReference>
<name>A0A8H5C966_9AGAR</name>
<organism evidence="8 9">
    <name type="scientific">Tetrapyrgos nigripes</name>
    <dbReference type="NCBI Taxonomy" id="182062"/>
    <lineage>
        <taxon>Eukaryota</taxon>
        <taxon>Fungi</taxon>
        <taxon>Dikarya</taxon>
        <taxon>Basidiomycota</taxon>
        <taxon>Agaricomycotina</taxon>
        <taxon>Agaricomycetes</taxon>
        <taxon>Agaricomycetidae</taxon>
        <taxon>Agaricales</taxon>
        <taxon>Marasmiineae</taxon>
        <taxon>Marasmiaceae</taxon>
        <taxon>Tetrapyrgos</taxon>
    </lineage>
</organism>
<feature type="transmembrane region" description="Helical" evidence="6">
    <location>
        <begin position="260"/>
        <end position="278"/>
    </location>
</feature>
<keyword evidence="7" id="KW-0732">Signal</keyword>
<feature type="compositionally biased region" description="Polar residues" evidence="5">
    <location>
        <begin position="355"/>
        <end position="372"/>
    </location>
</feature>
<evidence type="ECO:0000256" key="3">
    <source>
        <dbReference type="ARBA" id="ARBA00022989"/>
    </source>
</evidence>
<dbReference type="OrthoDB" id="2757214at2759"/>
<protein>
    <submittedName>
        <fullName evidence="8">Uncharacterized protein</fullName>
    </submittedName>
</protein>
<accession>A0A8H5C966</accession>
<feature type="region of interest" description="Disordered" evidence="5">
    <location>
        <begin position="289"/>
        <end position="381"/>
    </location>
</feature>
<keyword evidence="4 6" id="KW-0472">Membrane</keyword>
<comment type="caution">
    <text evidence="8">The sequence shown here is derived from an EMBL/GenBank/DDBJ whole genome shotgun (WGS) entry which is preliminary data.</text>
</comment>
<evidence type="ECO:0000256" key="5">
    <source>
        <dbReference type="SAM" id="MobiDB-lite"/>
    </source>
</evidence>
<feature type="signal peptide" evidence="7">
    <location>
        <begin position="1"/>
        <end position="26"/>
    </location>
</feature>
<dbReference type="AlphaFoldDB" id="A0A8H5C966"/>
<dbReference type="PANTHER" id="PTHR15549">
    <property type="entry name" value="PAIRED IMMUNOGLOBULIN-LIKE TYPE 2 RECEPTOR"/>
    <property type="match status" value="1"/>
</dbReference>
<reference evidence="8 9" key="1">
    <citation type="journal article" date="2020" name="ISME J.">
        <title>Uncovering the hidden diversity of litter-decomposition mechanisms in mushroom-forming fungi.</title>
        <authorList>
            <person name="Floudas D."/>
            <person name="Bentzer J."/>
            <person name="Ahren D."/>
            <person name="Johansson T."/>
            <person name="Persson P."/>
            <person name="Tunlid A."/>
        </authorList>
    </citation>
    <scope>NUCLEOTIDE SEQUENCE [LARGE SCALE GENOMIC DNA]</scope>
    <source>
        <strain evidence="8 9">CBS 291.85</strain>
    </source>
</reference>
<dbReference type="InterPro" id="IPR051694">
    <property type="entry name" value="Immunoregulatory_rcpt-like"/>
</dbReference>
<feature type="chain" id="PRO_5034334142" evidence="7">
    <location>
        <begin position="27"/>
        <end position="381"/>
    </location>
</feature>
<dbReference type="EMBL" id="JAACJM010000214">
    <property type="protein sequence ID" value="KAF5337575.1"/>
    <property type="molecule type" value="Genomic_DNA"/>
</dbReference>
<dbReference type="Proteomes" id="UP000559256">
    <property type="component" value="Unassembled WGS sequence"/>
</dbReference>
<evidence type="ECO:0000313" key="9">
    <source>
        <dbReference type="Proteomes" id="UP000559256"/>
    </source>
</evidence>
<evidence type="ECO:0000256" key="1">
    <source>
        <dbReference type="ARBA" id="ARBA00004167"/>
    </source>
</evidence>
<keyword evidence="2 6" id="KW-0812">Transmembrane</keyword>
<keyword evidence="3 6" id="KW-1133">Transmembrane helix</keyword>
<evidence type="ECO:0000256" key="7">
    <source>
        <dbReference type="SAM" id="SignalP"/>
    </source>
</evidence>
<evidence type="ECO:0000313" key="8">
    <source>
        <dbReference type="EMBL" id="KAF5337575.1"/>
    </source>
</evidence>
<evidence type="ECO:0000256" key="6">
    <source>
        <dbReference type="SAM" id="Phobius"/>
    </source>
</evidence>
<sequence>MILKILALYSWLLWTISSTRLWSTSAQQLGNISCADSGLNWYTDIVGETPCKTYARLRRLCNGDYKVGQMNPNTPPDVCDDPVGTCCCNSISFSLSMLCLNCQHGVGNGNGIDAGAGAYQDYLGRCSPRNNLTIPDSLQTTVCQRGIRIFDDLYKGFGGFQWSDGSWFYNFMKNTINDDNQKNNNNSFTRCDSALFGGGPPSPRPGNKSGGISGGAIAGIVIGVVVFVGLIIGMGIWLWKRHRQHQKNLAQMVYARADPLILVGSASCLVLFHLQQIYCVFRSFTTSTGHTSDHESSHPATKYHHSGLHATQDPPTSDSEPEQAMYNRPPPAYDEETESQAGTGDGPSHLAPSSGGMTSLATDSTSSQMNSSARKHRKEKA</sequence>
<proteinExistence type="predicted"/>
<evidence type="ECO:0000256" key="2">
    <source>
        <dbReference type="ARBA" id="ARBA00022692"/>
    </source>
</evidence>
<gene>
    <name evidence="8" type="ORF">D9758_016838</name>
</gene>
<evidence type="ECO:0000256" key="4">
    <source>
        <dbReference type="ARBA" id="ARBA00023136"/>
    </source>
</evidence>